<dbReference type="AlphaFoldDB" id="A0A259U2G6"/>
<dbReference type="EMBL" id="MQWB01000001">
    <property type="protein sequence ID" value="OZC04028.1"/>
    <property type="molecule type" value="Genomic_DNA"/>
</dbReference>
<accession>A0A259U2G6</accession>
<keyword evidence="2" id="KW-1185">Reference proteome</keyword>
<protein>
    <submittedName>
        <fullName evidence="1">Uncharacterized protein</fullName>
    </submittedName>
</protein>
<dbReference type="Proteomes" id="UP000216446">
    <property type="component" value="Unassembled WGS sequence"/>
</dbReference>
<evidence type="ECO:0000313" key="1">
    <source>
        <dbReference type="EMBL" id="OZC04028.1"/>
    </source>
</evidence>
<sequence>MPSIRSRLARAERAAAEVSSPSDPVLHFYTVNADGTEEPAVETRLAMDEAASPRPVVWGCVRISPPLTERLADRRDRERCEAASPSTDA</sequence>
<proteinExistence type="predicted"/>
<reference evidence="1 2" key="1">
    <citation type="submission" date="2016-11" db="EMBL/GenBank/DDBJ databases">
        <title>Study of marine rhodopsin-containing bacteria.</title>
        <authorList>
            <person name="Yoshizawa S."/>
            <person name="Kumagai Y."/>
            <person name="Kogure K."/>
        </authorList>
    </citation>
    <scope>NUCLEOTIDE SEQUENCE [LARGE SCALE GENOMIC DNA]</scope>
    <source>
        <strain evidence="1 2">SG-29</strain>
    </source>
</reference>
<dbReference type="InParanoid" id="A0A259U2G6"/>
<organism evidence="1 2">
    <name type="scientific">Rubricoccus marinus</name>
    <dbReference type="NCBI Taxonomy" id="716817"/>
    <lineage>
        <taxon>Bacteria</taxon>
        <taxon>Pseudomonadati</taxon>
        <taxon>Rhodothermota</taxon>
        <taxon>Rhodothermia</taxon>
        <taxon>Rhodothermales</taxon>
        <taxon>Rubricoccaceae</taxon>
        <taxon>Rubricoccus</taxon>
    </lineage>
</organism>
<gene>
    <name evidence="1" type="ORF">BSZ36_14170</name>
</gene>
<comment type="caution">
    <text evidence="1">The sequence shown here is derived from an EMBL/GenBank/DDBJ whole genome shotgun (WGS) entry which is preliminary data.</text>
</comment>
<dbReference type="RefSeq" id="WP_094550047.1">
    <property type="nucleotide sequence ID" value="NZ_MQWB01000001.1"/>
</dbReference>
<name>A0A259U2G6_9BACT</name>
<evidence type="ECO:0000313" key="2">
    <source>
        <dbReference type="Proteomes" id="UP000216446"/>
    </source>
</evidence>